<dbReference type="Proteomes" id="UP000054342">
    <property type="component" value="Unassembled WGS sequence"/>
</dbReference>
<feature type="compositionally biased region" description="Acidic residues" evidence="1">
    <location>
        <begin position="106"/>
        <end position="115"/>
    </location>
</feature>
<feature type="compositionally biased region" description="Basic residues" evidence="1">
    <location>
        <begin position="214"/>
        <end position="225"/>
    </location>
</feature>
<dbReference type="OrthoDB" id="10682559at2759"/>
<dbReference type="EMBL" id="KN847321">
    <property type="protein sequence ID" value="KIW53699.1"/>
    <property type="molecule type" value="Genomic_DNA"/>
</dbReference>
<evidence type="ECO:0000313" key="2">
    <source>
        <dbReference type="EMBL" id="KIW53699.1"/>
    </source>
</evidence>
<organism evidence="2 3">
    <name type="scientific">Exophiala xenobiotica</name>
    <dbReference type="NCBI Taxonomy" id="348802"/>
    <lineage>
        <taxon>Eukaryota</taxon>
        <taxon>Fungi</taxon>
        <taxon>Dikarya</taxon>
        <taxon>Ascomycota</taxon>
        <taxon>Pezizomycotina</taxon>
        <taxon>Eurotiomycetes</taxon>
        <taxon>Chaetothyriomycetidae</taxon>
        <taxon>Chaetothyriales</taxon>
        <taxon>Herpotrichiellaceae</taxon>
        <taxon>Exophiala</taxon>
    </lineage>
</organism>
<keyword evidence="3" id="KW-1185">Reference proteome</keyword>
<name>A0A0D2F142_9EURO</name>
<feature type="compositionally biased region" description="Polar residues" evidence="1">
    <location>
        <begin position="308"/>
        <end position="318"/>
    </location>
</feature>
<feature type="compositionally biased region" description="Acidic residues" evidence="1">
    <location>
        <begin position="275"/>
        <end position="284"/>
    </location>
</feature>
<feature type="compositionally biased region" description="Basic and acidic residues" evidence="1">
    <location>
        <begin position="176"/>
        <end position="185"/>
    </location>
</feature>
<dbReference type="AlphaFoldDB" id="A0A0D2F142"/>
<feature type="compositionally biased region" description="Basic residues" evidence="1">
    <location>
        <begin position="122"/>
        <end position="131"/>
    </location>
</feature>
<feature type="compositionally biased region" description="Basic residues" evidence="1">
    <location>
        <begin position="139"/>
        <end position="163"/>
    </location>
</feature>
<dbReference type="GeneID" id="25331153"/>
<feature type="compositionally biased region" description="Polar residues" evidence="1">
    <location>
        <begin position="36"/>
        <end position="45"/>
    </location>
</feature>
<feature type="compositionally biased region" description="Low complexity" evidence="1">
    <location>
        <begin position="66"/>
        <end position="77"/>
    </location>
</feature>
<dbReference type="HOGENOM" id="CLU_449070_0_0_1"/>
<reference evidence="2 3" key="1">
    <citation type="submission" date="2015-01" db="EMBL/GenBank/DDBJ databases">
        <title>The Genome Sequence of Exophiala xenobiotica CBS118157.</title>
        <authorList>
            <consortium name="The Broad Institute Genomics Platform"/>
            <person name="Cuomo C."/>
            <person name="de Hoog S."/>
            <person name="Gorbushina A."/>
            <person name="Stielow B."/>
            <person name="Teixiera M."/>
            <person name="Abouelleil A."/>
            <person name="Chapman S.B."/>
            <person name="Priest M."/>
            <person name="Young S.K."/>
            <person name="Wortman J."/>
            <person name="Nusbaum C."/>
            <person name="Birren B."/>
        </authorList>
    </citation>
    <scope>NUCLEOTIDE SEQUENCE [LARGE SCALE GENOMIC DNA]</scope>
    <source>
        <strain evidence="2 3">CBS 118157</strain>
    </source>
</reference>
<sequence length="608" mass="69574">MAVIVTTTIVCDRCNAVIKPGRTACKRCGLPVNGLTQNNGTSTVVTRKEKSRPKKKVQVKDQLFWGEGSSSDSSSDASSEEEKSRPKKKVQEKEKLFWEEWSYSDSSEDSPEESSDSDKRNYLRQKKKKKQKEKEKEKKKAKKWKKNMKKKLKKKMEKKLKKKMEKEDTSSEDDSASPRDEEHDQNPSSQVRARTQDLLERRAAAQDEGESSRIPRRRNRRRQAMRHGPGPDSVWRREQSPRSVSRNTIQAYALAHEDGGPQYPQSDERGTDYLEQNDNDENGQEDSNRNVASVGETTRDVAPASAEVDQTSSSDNSDYTFISVDLDSAVRPFEYGILLESQSEKSEESSTDSDGGVRLEMSGLDINRNDEEPVSRGAGLADILHRIVDAMIVNLDLDQLKDDFIPKRKQFLRYTFLKLCCILAAAIDDDVQRGVLICEALSTWALSCQYLEEEFVKMYDSIHAVLLSVEPAFLQASPCVPMRTDRVVTWLRDYLNPKLHEIYQRYYFANGGVDQIYAEFQNGIYVLADIVQTRLPARMKLLEIPFKLQPQWGLYPVSAKVDLPQMPTRQTVPVPPTMAMFMKRHMLPFDTYEKGEGFMQQKFTLPKR</sequence>
<evidence type="ECO:0000313" key="3">
    <source>
        <dbReference type="Proteomes" id="UP000054342"/>
    </source>
</evidence>
<feature type="region of interest" description="Disordered" evidence="1">
    <location>
        <begin position="36"/>
        <end position="318"/>
    </location>
</feature>
<protein>
    <submittedName>
        <fullName evidence="2">Uncharacterized protein</fullName>
    </submittedName>
</protein>
<accession>A0A0D2F142</accession>
<feature type="compositionally biased region" description="Basic and acidic residues" evidence="1">
    <location>
        <begin position="194"/>
        <end position="213"/>
    </location>
</feature>
<dbReference type="RefSeq" id="XP_013314283.1">
    <property type="nucleotide sequence ID" value="XM_013458829.1"/>
</dbReference>
<evidence type="ECO:0000256" key="1">
    <source>
        <dbReference type="SAM" id="MobiDB-lite"/>
    </source>
</evidence>
<gene>
    <name evidence="2" type="ORF">PV05_09245</name>
</gene>
<feature type="compositionally biased region" description="Polar residues" evidence="1">
    <location>
        <begin position="241"/>
        <end position="250"/>
    </location>
</feature>
<feature type="compositionally biased region" description="Basic and acidic residues" evidence="1">
    <location>
        <begin position="80"/>
        <end position="98"/>
    </location>
</feature>
<proteinExistence type="predicted"/>